<dbReference type="SUPFAM" id="SSF53927">
    <property type="entry name" value="Cytidine deaminase-like"/>
    <property type="match status" value="1"/>
</dbReference>
<comment type="catalytic activity">
    <reaction evidence="7 8">
        <text>adenosine(34) in tRNA + H2O + H(+) = inosine(34) in tRNA + NH4(+)</text>
        <dbReference type="Rhea" id="RHEA:43168"/>
        <dbReference type="Rhea" id="RHEA-COMP:10373"/>
        <dbReference type="Rhea" id="RHEA-COMP:10374"/>
        <dbReference type="ChEBI" id="CHEBI:15377"/>
        <dbReference type="ChEBI" id="CHEBI:15378"/>
        <dbReference type="ChEBI" id="CHEBI:28938"/>
        <dbReference type="ChEBI" id="CHEBI:74411"/>
        <dbReference type="ChEBI" id="CHEBI:82852"/>
        <dbReference type="EC" id="3.5.4.33"/>
    </reaction>
</comment>
<feature type="binding site" evidence="8">
    <location>
        <position position="56"/>
    </location>
    <ligand>
        <name>Zn(2+)</name>
        <dbReference type="ChEBI" id="CHEBI:29105"/>
        <note>catalytic</note>
    </ligand>
</feature>
<name>A0A1G5HGM3_9GAMM</name>
<reference evidence="11" key="1">
    <citation type="submission" date="2016-10" db="EMBL/GenBank/DDBJ databases">
        <authorList>
            <person name="Varghese N."/>
        </authorList>
    </citation>
    <scope>NUCLEOTIDE SEQUENCE [LARGE SCALE GENOMIC DNA]</scope>
    <source>
        <strain evidence="11">HL 19</strain>
    </source>
</reference>
<keyword evidence="4 8" id="KW-0479">Metal-binding</keyword>
<dbReference type="PROSITE" id="PS00903">
    <property type="entry name" value="CYT_DCMP_DEAMINASES_1"/>
    <property type="match status" value="1"/>
</dbReference>
<comment type="cofactor">
    <cofactor evidence="8">
        <name>Zn(2+)</name>
        <dbReference type="ChEBI" id="CHEBI:29105"/>
    </cofactor>
    <text evidence="8">Binds 1 zinc ion per subunit.</text>
</comment>
<dbReference type="InterPro" id="IPR058535">
    <property type="entry name" value="MafB19-deam"/>
</dbReference>
<comment type="subunit">
    <text evidence="2 8">Homodimer.</text>
</comment>
<feature type="binding site" evidence="8">
    <location>
        <position position="89"/>
    </location>
    <ligand>
        <name>Zn(2+)</name>
        <dbReference type="ChEBI" id="CHEBI:29105"/>
        <note>catalytic</note>
    </ligand>
</feature>
<dbReference type="InterPro" id="IPR028883">
    <property type="entry name" value="tRNA_aden_deaminase"/>
</dbReference>
<evidence type="ECO:0000256" key="1">
    <source>
        <dbReference type="ARBA" id="ARBA00010669"/>
    </source>
</evidence>
<evidence type="ECO:0000256" key="5">
    <source>
        <dbReference type="ARBA" id="ARBA00022801"/>
    </source>
</evidence>
<dbReference type="Proteomes" id="UP000183104">
    <property type="component" value="Unassembled WGS sequence"/>
</dbReference>
<dbReference type="PANTHER" id="PTHR11079:SF202">
    <property type="entry name" value="TRNA-SPECIFIC ADENOSINE DEAMINASE"/>
    <property type="match status" value="1"/>
</dbReference>
<dbReference type="GO" id="GO:0008270">
    <property type="term" value="F:zinc ion binding"/>
    <property type="evidence" value="ECO:0007669"/>
    <property type="project" value="UniProtKB-UniRule"/>
</dbReference>
<evidence type="ECO:0000313" key="10">
    <source>
        <dbReference type="EMBL" id="SCY62178.1"/>
    </source>
</evidence>
<organism evidence="10 11">
    <name type="scientific">Thiohalorhabdus denitrificans</name>
    <dbReference type="NCBI Taxonomy" id="381306"/>
    <lineage>
        <taxon>Bacteria</taxon>
        <taxon>Pseudomonadati</taxon>
        <taxon>Pseudomonadota</taxon>
        <taxon>Gammaproteobacteria</taxon>
        <taxon>Thiohalorhabdales</taxon>
        <taxon>Thiohalorhabdaceae</taxon>
        <taxon>Thiohalorhabdus</taxon>
    </lineage>
</organism>
<dbReference type="AlphaFoldDB" id="A0A1G5HGM3"/>
<dbReference type="GO" id="GO:0002100">
    <property type="term" value="P:tRNA wobble adenosine to inosine editing"/>
    <property type="evidence" value="ECO:0007669"/>
    <property type="project" value="UniProtKB-UniRule"/>
</dbReference>
<dbReference type="InterPro" id="IPR002125">
    <property type="entry name" value="CMP_dCMP_dom"/>
</dbReference>
<feature type="binding site" evidence="8">
    <location>
        <position position="86"/>
    </location>
    <ligand>
        <name>Zn(2+)</name>
        <dbReference type="ChEBI" id="CHEBI:29105"/>
        <note>catalytic</note>
    </ligand>
</feature>
<evidence type="ECO:0000256" key="7">
    <source>
        <dbReference type="ARBA" id="ARBA00048045"/>
    </source>
</evidence>
<evidence type="ECO:0000256" key="8">
    <source>
        <dbReference type="HAMAP-Rule" id="MF_00972"/>
    </source>
</evidence>
<dbReference type="STRING" id="381306.AN478_06805"/>
<feature type="domain" description="CMP/dCMP-type deaminase" evidence="9">
    <location>
        <begin position="5"/>
        <end position="116"/>
    </location>
</feature>
<accession>A0A1G5HGM3</accession>
<dbReference type="OrthoDB" id="9802676at2"/>
<dbReference type="InterPro" id="IPR016193">
    <property type="entry name" value="Cytidine_deaminase-like"/>
</dbReference>
<proteinExistence type="inferred from homology"/>
<dbReference type="PANTHER" id="PTHR11079">
    <property type="entry name" value="CYTOSINE DEAMINASE FAMILY MEMBER"/>
    <property type="match status" value="1"/>
</dbReference>
<keyword evidence="11" id="KW-1185">Reference proteome</keyword>
<evidence type="ECO:0000256" key="6">
    <source>
        <dbReference type="ARBA" id="ARBA00022833"/>
    </source>
</evidence>
<keyword evidence="3 8" id="KW-0819">tRNA processing</keyword>
<protein>
    <recommendedName>
        <fullName evidence="8">tRNA-specific adenosine deaminase</fullName>
        <ecNumber evidence="8">3.5.4.33</ecNumber>
    </recommendedName>
</protein>
<sequence>MTVPTDDAGWMARSLEEARAAGAQGEVPVGAVVVRDGELLAAAGNAPVGSRDPTGHAETRALRAAGAATDNYRLPGATLYVTLEPCLMCVGALVHARVARVVFGAFDPKSGAAGSVVDGFALPGLNHRPEVSGGVLEEECGGLLRDFFRARREGS</sequence>
<dbReference type="EC" id="3.5.4.33" evidence="8"/>
<dbReference type="NCBIfam" id="NF008113">
    <property type="entry name" value="PRK10860.1"/>
    <property type="match status" value="1"/>
</dbReference>
<dbReference type="FunFam" id="3.40.140.10:FF:000005">
    <property type="entry name" value="tRNA-specific adenosine deaminase"/>
    <property type="match status" value="1"/>
</dbReference>
<dbReference type="HAMAP" id="MF_00972">
    <property type="entry name" value="tRNA_aden_deaminase"/>
    <property type="match status" value="1"/>
</dbReference>
<comment type="function">
    <text evidence="8">Catalyzes the deamination of adenosine to inosine at the wobble position 34 of tRNA(Arg2).</text>
</comment>
<keyword evidence="5 8" id="KW-0378">Hydrolase</keyword>
<gene>
    <name evidence="8" type="primary">tadA</name>
    <name evidence="10" type="ORF">SAMN05661077_2724</name>
</gene>
<dbReference type="Pfam" id="PF14437">
    <property type="entry name" value="MafB19-deam"/>
    <property type="match status" value="1"/>
</dbReference>
<evidence type="ECO:0000256" key="2">
    <source>
        <dbReference type="ARBA" id="ARBA00011738"/>
    </source>
</evidence>
<dbReference type="PROSITE" id="PS51747">
    <property type="entry name" value="CYT_DCMP_DEAMINASES_2"/>
    <property type="match status" value="1"/>
</dbReference>
<dbReference type="CDD" id="cd01285">
    <property type="entry name" value="nucleoside_deaminase"/>
    <property type="match status" value="1"/>
</dbReference>
<dbReference type="EMBL" id="FMUN01000008">
    <property type="protein sequence ID" value="SCY62178.1"/>
    <property type="molecule type" value="Genomic_DNA"/>
</dbReference>
<evidence type="ECO:0000256" key="4">
    <source>
        <dbReference type="ARBA" id="ARBA00022723"/>
    </source>
</evidence>
<dbReference type="Gene3D" id="3.40.140.10">
    <property type="entry name" value="Cytidine Deaminase, domain 2"/>
    <property type="match status" value="1"/>
</dbReference>
<dbReference type="InterPro" id="IPR016192">
    <property type="entry name" value="APOBEC/CMP_deaminase_Zn-bd"/>
</dbReference>
<keyword evidence="6 8" id="KW-0862">Zinc</keyword>
<feature type="active site" description="Proton donor" evidence="8">
    <location>
        <position position="58"/>
    </location>
</feature>
<dbReference type="GO" id="GO:0052717">
    <property type="term" value="F:tRNA-specific adenosine-34 deaminase activity"/>
    <property type="evidence" value="ECO:0007669"/>
    <property type="project" value="UniProtKB-UniRule"/>
</dbReference>
<evidence type="ECO:0000259" key="9">
    <source>
        <dbReference type="PROSITE" id="PS51747"/>
    </source>
</evidence>
<dbReference type="RefSeq" id="WP_082432922.1">
    <property type="nucleotide sequence ID" value="NZ_FMUN01000008.1"/>
</dbReference>
<comment type="similarity">
    <text evidence="1">Belongs to the cytidine and deoxycytidylate deaminase family. ADAT2 subfamily.</text>
</comment>
<evidence type="ECO:0000256" key="3">
    <source>
        <dbReference type="ARBA" id="ARBA00022694"/>
    </source>
</evidence>
<evidence type="ECO:0000313" key="11">
    <source>
        <dbReference type="Proteomes" id="UP000183104"/>
    </source>
</evidence>